<evidence type="ECO:0000256" key="13">
    <source>
        <dbReference type="ARBA" id="ARBA00041185"/>
    </source>
</evidence>
<dbReference type="GO" id="GO:0005886">
    <property type="term" value="C:plasma membrane"/>
    <property type="evidence" value="ECO:0007669"/>
    <property type="project" value="TreeGrafter"/>
</dbReference>
<feature type="transmembrane region" description="Helical" evidence="18">
    <location>
        <begin position="166"/>
        <end position="182"/>
    </location>
</feature>
<evidence type="ECO:0000256" key="9">
    <source>
        <dbReference type="ARBA" id="ARBA00023136"/>
    </source>
</evidence>
<dbReference type="PANTHER" id="PTHR30474">
    <property type="entry name" value="CELL CYCLE PROTEIN"/>
    <property type="match status" value="1"/>
</dbReference>
<dbReference type="EMBL" id="FUKP01000045">
    <property type="protein sequence ID" value="SJN27735.1"/>
    <property type="molecule type" value="Genomic_DNA"/>
</dbReference>
<dbReference type="GO" id="GO:0032153">
    <property type="term" value="C:cell division site"/>
    <property type="evidence" value="ECO:0007669"/>
    <property type="project" value="TreeGrafter"/>
</dbReference>
<sequence length="421" mass="44605">MPTKTSGGLSPVKRGLDRMWAALEGRRMLDMTVLMIAGSTAVLTVLGLVMVLSSSSVEAIGSGGSYSLFLRQALWACVGMVMLTAATFTPVPWIRRMAWPALAVSVVLLGLVAFTPLGVNVGGNTNWLRIGSFTAQPSELAKLSLALWGGAVIARKGRLVNQVKHALVPVVFPGGVLVLGLIMWGRDLGTAIIVALVLAAVLWVGGAHRIVFMVTAGMVALLTIGLTLFASHRMLRVQAWLGVEAACDDPSDPCFQPAHGLYALASGGWWGVGLGQSRQKWSYIPEAENDFIFTILGEELGLLGTLLVIGLFAILALGMYRVAAQTRSTFIRVATWGIITWFVGQTFLNAGMVSGLLPVVGVPLPFISYGGSALTLAMTAVGVVLSFARHERRLAHLAAQQAHAASFRPIDPTPAPQTQEA</sequence>
<dbReference type="GO" id="GO:0015648">
    <property type="term" value="F:lipid-linked peptidoglycan transporter activity"/>
    <property type="evidence" value="ECO:0007669"/>
    <property type="project" value="TreeGrafter"/>
</dbReference>
<evidence type="ECO:0000313" key="20">
    <source>
        <dbReference type="Proteomes" id="UP000196230"/>
    </source>
</evidence>
<evidence type="ECO:0000256" key="10">
    <source>
        <dbReference type="ARBA" id="ARBA00032370"/>
    </source>
</evidence>
<accession>A0A1R4J7E2</accession>
<dbReference type="Pfam" id="PF01098">
    <property type="entry name" value="FTSW_RODA_SPOVE"/>
    <property type="match status" value="1"/>
</dbReference>
<dbReference type="GO" id="GO:0009252">
    <property type="term" value="P:peptidoglycan biosynthetic process"/>
    <property type="evidence" value="ECO:0007669"/>
    <property type="project" value="UniProtKB-KW"/>
</dbReference>
<dbReference type="Proteomes" id="UP000196230">
    <property type="component" value="Unassembled WGS sequence"/>
</dbReference>
<dbReference type="PROSITE" id="PS00428">
    <property type="entry name" value="FTSW_RODA_SPOVE"/>
    <property type="match status" value="1"/>
</dbReference>
<comment type="catalytic activity">
    <reaction evidence="16">
        <text>[GlcNAc-(1-&gt;4)-Mur2Ac(oyl-L-Ala-gamma-D-Glu-L-Lys-D-Ala-D-Ala)](n)-di-trans,octa-cis-undecaprenyl diphosphate + beta-D-GlcNAc-(1-&gt;4)-Mur2Ac(oyl-L-Ala-gamma-D-Glu-L-Lys-D-Ala-D-Ala)-di-trans,octa-cis-undecaprenyl diphosphate = [GlcNAc-(1-&gt;4)-Mur2Ac(oyl-L-Ala-gamma-D-Glu-L-Lys-D-Ala-D-Ala)](n+1)-di-trans,octa-cis-undecaprenyl diphosphate + di-trans,octa-cis-undecaprenyl diphosphate + H(+)</text>
        <dbReference type="Rhea" id="RHEA:23708"/>
        <dbReference type="Rhea" id="RHEA-COMP:9602"/>
        <dbReference type="Rhea" id="RHEA-COMP:9603"/>
        <dbReference type="ChEBI" id="CHEBI:15378"/>
        <dbReference type="ChEBI" id="CHEBI:58405"/>
        <dbReference type="ChEBI" id="CHEBI:60033"/>
        <dbReference type="ChEBI" id="CHEBI:78435"/>
        <dbReference type="EC" id="2.4.99.28"/>
    </reaction>
</comment>
<evidence type="ECO:0000256" key="17">
    <source>
        <dbReference type="ARBA" id="ARBA00049966"/>
    </source>
</evidence>
<evidence type="ECO:0000256" key="3">
    <source>
        <dbReference type="ARBA" id="ARBA00022676"/>
    </source>
</evidence>
<name>A0A1R4J7E2_9MICC</name>
<reference evidence="19 20" key="1">
    <citation type="submission" date="2017-02" db="EMBL/GenBank/DDBJ databases">
        <authorList>
            <person name="Peterson S.W."/>
        </authorList>
    </citation>
    <scope>NUCLEOTIDE SEQUENCE [LARGE SCALE GENOMIC DNA]</scope>
    <source>
        <strain evidence="19 20">2B3F</strain>
    </source>
</reference>
<evidence type="ECO:0000256" key="14">
    <source>
        <dbReference type="ARBA" id="ARBA00041418"/>
    </source>
</evidence>
<protein>
    <recommendedName>
        <fullName evidence="13">Probable peptidoglycan glycosyltransferase FtsW</fullName>
        <ecNumber evidence="15">2.4.99.28</ecNumber>
    </recommendedName>
    <alternativeName>
        <fullName evidence="14">Cell division protein FtsW</fullName>
    </alternativeName>
    <alternativeName>
        <fullName evidence="11">Cell wall polymerase</fullName>
    </alternativeName>
    <alternativeName>
        <fullName evidence="10">Peptidoglycan polymerase</fullName>
    </alternativeName>
</protein>
<dbReference type="RefSeq" id="WP_245829862.1">
    <property type="nucleotide sequence ID" value="NZ_FUKP01000045.1"/>
</dbReference>
<evidence type="ECO:0000256" key="4">
    <source>
        <dbReference type="ARBA" id="ARBA00022679"/>
    </source>
</evidence>
<comment type="similarity">
    <text evidence="12">Belongs to the SEDS family. FtsW subfamily.</text>
</comment>
<keyword evidence="19" id="KW-0131">Cell cycle</keyword>
<dbReference type="GO" id="GO:0051301">
    <property type="term" value="P:cell division"/>
    <property type="evidence" value="ECO:0007669"/>
    <property type="project" value="UniProtKB-KW"/>
</dbReference>
<keyword evidence="4" id="KW-0808">Transferase</keyword>
<evidence type="ECO:0000256" key="5">
    <source>
        <dbReference type="ARBA" id="ARBA00022692"/>
    </source>
</evidence>
<feature type="transmembrane region" description="Helical" evidence="18">
    <location>
        <begin position="366"/>
        <end position="388"/>
    </location>
</feature>
<evidence type="ECO:0000256" key="18">
    <source>
        <dbReference type="SAM" id="Phobius"/>
    </source>
</evidence>
<feature type="transmembrane region" description="Helical" evidence="18">
    <location>
        <begin position="101"/>
        <end position="119"/>
    </location>
</feature>
<evidence type="ECO:0000256" key="2">
    <source>
        <dbReference type="ARBA" id="ARBA00004752"/>
    </source>
</evidence>
<dbReference type="PANTHER" id="PTHR30474:SF2">
    <property type="entry name" value="PEPTIDOGLYCAN GLYCOSYLTRANSFERASE FTSW-RELATED"/>
    <property type="match status" value="1"/>
</dbReference>
<dbReference type="AlphaFoldDB" id="A0A1R4J7E2"/>
<keyword evidence="3" id="KW-0328">Glycosyltransferase</keyword>
<evidence type="ECO:0000256" key="6">
    <source>
        <dbReference type="ARBA" id="ARBA00022960"/>
    </source>
</evidence>
<keyword evidence="8 18" id="KW-1133">Transmembrane helix</keyword>
<feature type="transmembrane region" description="Helical" evidence="18">
    <location>
        <begin position="188"/>
        <end position="205"/>
    </location>
</feature>
<feature type="transmembrane region" description="Helical" evidence="18">
    <location>
        <begin position="210"/>
        <end position="230"/>
    </location>
</feature>
<evidence type="ECO:0000256" key="1">
    <source>
        <dbReference type="ARBA" id="ARBA00004141"/>
    </source>
</evidence>
<organism evidence="19 20">
    <name type="scientific">Micrococcus lylae</name>
    <dbReference type="NCBI Taxonomy" id="1273"/>
    <lineage>
        <taxon>Bacteria</taxon>
        <taxon>Bacillati</taxon>
        <taxon>Actinomycetota</taxon>
        <taxon>Actinomycetes</taxon>
        <taxon>Micrococcales</taxon>
        <taxon>Micrococcaceae</taxon>
        <taxon>Micrococcus</taxon>
    </lineage>
</organism>
<feature type="transmembrane region" description="Helical" evidence="18">
    <location>
        <begin position="300"/>
        <end position="322"/>
    </location>
</feature>
<keyword evidence="19" id="KW-0132">Cell division</keyword>
<evidence type="ECO:0000256" key="12">
    <source>
        <dbReference type="ARBA" id="ARBA00038053"/>
    </source>
</evidence>
<evidence type="ECO:0000256" key="15">
    <source>
        <dbReference type="ARBA" id="ARBA00044770"/>
    </source>
</evidence>
<feature type="transmembrane region" description="Helical" evidence="18">
    <location>
        <begin position="334"/>
        <end position="360"/>
    </location>
</feature>
<evidence type="ECO:0000256" key="11">
    <source>
        <dbReference type="ARBA" id="ARBA00033270"/>
    </source>
</evidence>
<evidence type="ECO:0000256" key="8">
    <source>
        <dbReference type="ARBA" id="ARBA00022989"/>
    </source>
</evidence>
<feature type="transmembrane region" description="Helical" evidence="18">
    <location>
        <begin position="73"/>
        <end position="94"/>
    </location>
</feature>
<comment type="subcellular location">
    <subcellularLocation>
        <location evidence="1">Membrane</location>
        <topology evidence="1">Multi-pass membrane protein</topology>
    </subcellularLocation>
</comment>
<comment type="pathway">
    <text evidence="2">Cell wall biogenesis; peptidoglycan biosynthesis.</text>
</comment>
<proteinExistence type="inferred from homology"/>
<gene>
    <name evidence="19" type="ORF">FM125_06800</name>
</gene>
<feature type="transmembrane region" description="Helical" evidence="18">
    <location>
        <begin position="33"/>
        <end position="53"/>
    </location>
</feature>
<evidence type="ECO:0000256" key="7">
    <source>
        <dbReference type="ARBA" id="ARBA00022984"/>
    </source>
</evidence>
<keyword evidence="9 18" id="KW-0472">Membrane</keyword>
<keyword evidence="7" id="KW-0573">Peptidoglycan synthesis</keyword>
<dbReference type="GO" id="GO:0008360">
    <property type="term" value="P:regulation of cell shape"/>
    <property type="evidence" value="ECO:0007669"/>
    <property type="project" value="UniProtKB-KW"/>
</dbReference>
<keyword evidence="5 18" id="KW-0812">Transmembrane</keyword>
<dbReference type="InterPro" id="IPR001182">
    <property type="entry name" value="FtsW/RodA"/>
</dbReference>
<comment type="function">
    <text evidence="17">Peptidoglycan polymerase that is essential for cell division.</text>
</comment>
<dbReference type="GO" id="GO:0008955">
    <property type="term" value="F:peptidoglycan glycosyltransferase activity"/>
    <property type="evidence" value="ECO:0007669"/>
    <property type="project" value="UniProtKB-EC"/>
</dbReference>
<dbReference type="InterPro" id="IPR018365">
    <property type="entry name" value="Cell_cycle_FtsW-rel_CS"/>
</dbReference>
<keyword evidence="6" id="KW-0133">Cell shape</keyword>
<dbReference type="EC" id="2.4.99.28" evidence="15"/>
<evidence type="ECO:0000256" key="16">
    <source>
        <dbReference type="ARBA" id="ARBA00049902"/>
    </source>
</evidence>
<evidence type="ECO:0000313" key="19">
    <source>
        <dbReference type="EMBL" id="SJN27735.1"/>
    </source>
</evidence>